<reference evidence="4" key="1">
    <citation type="journal article" date="2023" name="Mol. Phylogenet. Evol.">
        <title>Genome-scale phylogeny and comparative genomics of the fungal order Sordariales.</title>
        <authorList>
            <person name="Hensen N."/>
            <person name="Bonometti L."/>
            <person name="Westerberg I."/>
            <person name="Brannstrom I.O."/>
            <person name="Guillou S."/>
            <person name="Cros-Aarteil S."/>
            <person name="Calhoun S."/>
            <person name="Haridas S."/>
            <person name="Kuo A."/>
            <person name="Mondo S."/>
            <person name="Pangilinan J."/>
            <person name="Riley R."/>
            <person name="LaButti K."/>
            <person name="Andreopoulos B."/>
            <person name="Lipzen A."/>
            <person name="Chen C."/>
            <person name="Yan M."/>
            <person name="Daum C."/>
            <person name="Ng V."/>
            <person name="Clum A."/>
            <person name="Steindorff A."/>
            <person name="Ohm R.A."/>
            <person name="Martin F."/>
            <person name="Silar P."/>
            <person name="Natvig D.O."/>
            <person name="Lalanne C."/>
            <person name="Gautier V."/>
            <person name="Ament-Velasquez S.L."/>
            <person name="Kruys A."/>
            <person name="Hutchinson M.I."/>
            <person name="Powell A.J."/>
            <person name="Barry K."/>
            <person name="Miller A.N."/>
            <person name="Grigoriev I.V."/>
            <person name="Debuchy R."/>
            <person name="Gladieux P."/>
            <person name="Hiltunen Thoren M."/>
            <person name="Johannesson H."/>
        </authorList>
    </citation>
    <scope>NUCLEOTIDE SEQUENCE</scope>
    <source>
        <strain evidence="4">PSN293</strain>
    </source>
</reference>
<keyword evidence="2" id="KW-0521">NADP</keyword>
<sequence>MSLTGKVFIITGGSKGIGKAVVKKVVAEGARVVINYNSDKQAAYELVTELGGADKAVAIQADASKISEVEKIVSTAVERFGKIDVVMPNAGMMSMIDLEHVTEANFDKIFELNVKGPLFLVQKSVPHMPRGGRVIFVSTGVTTLTSIMPPYLLYAATKAAIEQFTRVLAKDLGKTKGINVNCVAPGPVGTDLFYEGKSQQLLDMIGNQSPFGRVGTPEEIAGVVAFLSGDESSWVSGQVWRVNGGNMV</sequence>
<dbReference type="AlphaFoldDB" id="A0AAN7B6Q0"/>
<evidence type="ECO:0000256" key="3">
    <source>
        <dbReference type="ARBA" id="ARBA00023002"/>
    </source>
</evidence>
<dbReference type="PRINTS" id="PR00080">
    <property type="entry name" value="SDRFAMILY"/>
</dbReference>
<dbReference type="InterPro" id="IPR002347">
    <property type="entry name" value="SDR_fam"/>
</dbReference>
<dbReference type="InterPro" id="IPR036291">
    <property type="entry name" value="NAD(P)-bd_dom_sf"/>
</dbReference>
<proteinExistence type="inferred from homology"/>
<evidence type="ECO:0000313" key="5">
    <source>
        <dbReference type="Proteomes" id="UP001301769"/>
    </source>
</evidence>
<dbReference type="FunFam" id="3.40.50.720:FF:000084">
    <property type="entry name" value="Short-chain dehydrogenase reductase"/>
    <property type="match status" value="1"/>
</dbReference>
<dbReference type="PROSITE" id="PS00061">
    <property type="entry name" value="ADH_SHORT"/>
    <property type="match status" value="1"/>
</dbReference>
<gene>
    <name evidence="4" type="ORF">QBC37DRAFT_420481</name>
</gene>
<dbReference type="PANTHER" id="PTHR48107">
    <property type="entry name" value="NADPH-DEPENDENT ALDEHYDE REDUCTASE-LIKE PROTEIN, CHLOROPLASTIC-RELATED"/>
    <property type="match status" value="1"/>
</dbReference>
<name>A0AAN7B6Q0_9PEZI</name>
<dbReference type="SUPFAM" id="SSF51735">
    <property type="entry name" value="NAD(P)-binding Rossmann-fold domains"/>
    <property type="match status" value="1"/>
</dbReference>
<comment type="caution">
    <text evidence="4">The sequence shown here is derived from an EMBL/GenBank/DDBJ whole genome shotgun (WGS) entry which is preliminary data.</text>
</comment>
<evidence type="ECO:0000256" key="1">
    <source>
        <dbReference type="ARBA" id="ARBA00006484"/>
    </source>
</evidence>
<dbReference type="Gene3D" id="3.40.50.720">
    <property type="entry name" value="NAD(P)-binding Rossmann-like Domain"/>
    <property type="match status" value="1"/>
</dbReference>
<dbReference type="InterPro" id="IPR020904">
    <property type="entry name" value="Sc_DH/Rdtase_CS"/>
</dbReference>
<keyword evidence="3" id="KW-0560">Oxidoreductase</keyword>
<protein>
    <submittedName>
        <fullName evidence="4">Uncharacterized protein</fullName>
    </submittedName>
</protein>
<dbReference type="Proteomes" id="UP001301769">
    <property type="component" value="Unassembled WGS sequence"/>
</dbReference>
<dbReference type="PANTHER" id="PTHR48107:SF7">
    <property type="entry name" value="RE15974P"/>
    <property type="match status" value="1"/>
</dbReference>
<dbReference type="Pfam" id="PF13561">
    <property type="entry name" value="adh_short_C2"/>
    <property type="match status" value="1"/>
</dbReference>
<accession>A0AAN7B6Q0</accession>
<dbReference type="PRINTS" id="PR00081">
    <property type="entry name" value="GDHRDH"/>
</dbReference>
<dbReference type="GO" id="GO:0016614">
    <property type="term" value="F:oxidoreductase activity, acting on CH-OH group of donors"/>
    <property type="evidence" value="ECO:0007669"/>
    <property type="project" value="UniProtKB-ARBA"/>
</dbReference>
<reference evidence="4" key="2">
    <citation type="submission" date="2023-05" db="EMBL/GenBank/DDBJ databases">
        <authorList>
            <consortium name="Lawrence Berkeley National Laboratory"/>
            <person name="Steindorff A."/>
            <person name="Hensen N."/>
            <person name="Bonometti L."/>
            <person name="Westerberg I."/>
            <person name="Brannstrom I.O."/>
            <person name="Guillou S."/>
            <person name="Cros-Aarteil S."/>
            <person name="Calhoun S."/>
            <person name="Haridas S."/>
            <person name="Kuo A."/>
            <person name="Mondo S."/>
            <person name="Pangilinan J."/>
            <person name="Riley R."/>
            <person name="Labutti K."/>
            <person name="Andreopoulos B."/>
            <person name="Lipzen A."/>
            <person name="Chen C."/>
            <person name="Yanf M."/>
            <person name="Daum C."/>
            <person name="Ng V."/>
            <person name="Clum A."/>
            <person name="Ohm R."/>
            <person name="Martin F."/>
            <person name="Silar P."/>
            <person name="Natvig D."/>
            <person name="Lalanne C."/>
            <person name="Gautier V."/>
            <person name="Ament-Velasquez S.L."/>
            <person name="Kruys A."/>
            <person name="Hutchinson M.I."/>
            <person name="Powell A.J."/>
            <person name="Barry K."/>
            <person name="Miller A.N."/>
            <person name="Grigoriev I.V."/>
            <person name="Debuchy R."/>
            <person name="Gladieux P."/>
            <person name="Thoren M.H."/>
            <person name="Johannesson H."/>
        </authorList>
    </citation>
    <scope>NUCLEOTIDE SEQUENCE</scope>
    <source>
        <strain evidence="4">PSN293</strain>
    </source>
</reference>
<keyword evidence="5" id="KW-1185">Reference proteome</keyword>
<organism evidence="4 5">
    <name type="scientific">Rhypophila decipiens</name>
    <dbReference type="NCBI Taxonomy" id="261697"/>
    <lineage>
        <taxon>Eukaryota</taxon>
        <taxon>Fungi</taxon>
        <taxon>Dikarya</taxon>
        <taxon>Ascomycota</taxon>
        <taxon>Pezizomycotina</taxon>
        <taxon>Sordariomycetes</taxon>
        <taxon>Sordariomycetidae</taxon>
        <taxon>Sordariales</taxon>
        <taxon>Naviculisporaceae</taxon>
        <taxon>Rhypophila</taxon>
    </lineage>
</organism>
<evidence type="ECO:0000313" key="4">
    <source>
        <dbReference type="EMBL" id="KAK4214791.1"/>
    </source>
</evidence>
<dbReference type="EMBL" id="MU858088">
    <property type="protein sequence ID" value="KAK4214791.1"/>
    <property type="molecule type" value="Genomic_DNA"/>
</dbReference>
<evidence type="ECO:0000256" key="2">
    <source>
        <dbReference type="ARBA" id="ARBA00022857"/>
    </source>
</evidence>
<comment type="similarity">
    <text evidence="1">Belongs to the short-chain dehydrogenases/reductases (SDR) family.</text>
</comment>